<evidence type="ECO:0000313" key="2">
    <source>
        <dbReference type="Proteomes" id="UP001055879"/>
    </source>
</evidence>
<dbReference type="EMBL" id="CM042047">
    <property type="protein sequence ID" value="KAI3770700.1"/>
    <property type="molecule type" value="Genomic_DNA"/>
</dbReference>
<evidence type="ECO:0000313" key="1">
    <source>
        <dbReference type="EMBL" id="KAI3770700.1"/>
    </source>
</evidence>
<comment type="caution">
    <text evidence="1">The sequence shown here is derived from an EMBL/GenBank/DDBJ whole genome shotgun (WGS) entry which is preliminary data.</text>
</comment>
<gene>
    <name evidence="1" type="ORF">L6452_01841</name>
</gene>
<reference evidence="1 2" key="2">
    <citation type="journal article" date="2022" name="Mol. Ecol. Resour.">
        <title>The genomes of chicory, endive, great burdock and yacon provide insights into Asteraceae paleo-polyploidization history and plant inulin production.</title>
        <authorList>
            <person name="Fan W."/>
            <person name="Wang S."/>
            <person name="Wang H."/>
            <person name="Wang A."/>
            <person name="Jiang F."/>
            <person name="Liu H."/>
            <person name="Zhao H."/>
            <person name="Xu D."/>
            <person name="Zhang Y."/>
        </authorList>
    </citation>
    <scope>NUCLEOTIDE SEQUENCE [LARGE SCALE GENOMIC DNA]</scope>
    <source>
        <strain evidence="2">cv. Niubang</strain>
    </source>
</reference>
<protein>
    <submittedName>
        <fullName evidence="1">Uncharacterized protein</fullName>
    </submittedName>
</protein>
<proteinExistence type="predicted"/>
<sequence length="158" mass="18245">MAESGSTEDQMEFFIMNNQKLSKFPNEESQWSLVFMPSAEGHKDVPTSSSGLSLDDLNQPPKPTVKKFGNNSSRPPVNWKNAPELKFALKTKAFILAQIRKDVTEELFKEYRNDEENKKLLLSMDIDEILERKAESFYRLIFKKCKIIIMTTGHGRIR</sequence>
<accession>A0ACB9FHS8</accession>
<reference evidence="2" key="1">
    <citation type="journal article" date="2022" name="Mol. Ecol. Resour.">
        <title>The genomes of chicory, endive, great burdock and yacon provide insights into Asteraceae palaeo-polyploidization history and plant inulin production.</title>
        <authorList>
            <person name="Fan W."/>
            <person name="Wang S."/>
            <person name="Wang H."/>
            <person name="Wang A."/>
            <person name="Jiang F."/>
            <person name="Liu H."/>
            <person name="Zhao H."/>
            <person name="Xu D."/>
            <person name="Zhang Y."/>
        </authorList>
    </citation>
    <scope>NUCLEOTIDE SEQUENCE [LARGE SCALE GENOMIC DNA]</scope>
    <source>
        <strain evidence="2">cv. Niubang</strain>
    </source>
</reference>
<dbReference type="Proteomes" id="UP001055879">
    <property type="component" value="Linkage Group LG01"/>
</dbReference>
<organism evidence="1 2">
    <name type="scientific">Arctium lappa</name>
    <name type="common">Greater burdock</name>
    <name type="synonym">Lappa major</name>
    <dbReference type="NCBI Taxonomy" id="4217"/>
    <lineage>
        <taxon>Eukaryota</taxon>
        <taxon>Viridiplantae</taxon>
        <taxon>Streptophyta</taxon>
        <taxon>Embryophyta</taxon>
        <taxon>Tracheophyta</taxon>
        <taxon>Spermatophyta</taxon>
        <taxon>Magnoliopsida</taxon>
        <taxon>eudicotyledons</taxon>
        <taxon>Gunneridae</taxon>
        <taxon>Pentapetalae</taxon>
        <taxon>asterids</taxon>
        <taxon>campanulids</taxon>
        <taxon>Asterales</taxon>
        <taxon>Asteraceae</taxon>
        <taxon>Carduoideae</taxon>
        <taxon>Cardueae</taxon>
        <taxon>Arctiinae</taxon>
        <taxon>Arctium</taxon>
    </lineage>
</organism>
<keyword evidence="2" id="KW-1185">Reference proteome</keyword>
<name>A0ACB9FHS8_ARCLA</name>